<feature type="transmembrane region" description="Helical" evidence="1">
    <location>
        <begin position="46"/>
        <end position="66"/>
    </location>
</feature>
<keyword evidence="1" id="KW-0812">Transmembrane</keyword>
<comment type="caution">
    <text evidence="2">The sequence shown here is derived from an EMBL/GenBank/DDBJ whole genome shotgun (WGS) entry which is preliminary data.</text>
</comment>
<sequence>MEQALRFRGRDMALKPRIFSRVDPILIVPLMGVLILHFAIIQFLMLIVMFVIVVSDVAGVSPAEFWRMIVRRTRANHNVVICRTSARSRYKNLLNKGIIRE</sequence>
<protein>
    <submittedName>
        <fullName evidence="2">Uncharacterized protein</fullName>
    </submittedName>
</protein>
<accession>A0A8J2Z2Z1</accession>
<keyword evidence="1" id="KW-0472">Membrane</keyword>
<feature type="transmembrane region" description="Helical" evidence="1">
    <location>
        <begin position="21"/>
        <end position="40"/>
    </location>
</feature>
<reference evidence="2" key="1">
    <citation type="journal article" date="2014" name="Int. J. Syst. Evol. Microbiol.">
        <title>Complete genome sequence of Corynebacterium casei LMG S-19264T (=DSM 44701T), isolated from a smear-ripened cheese.</title>
        <authorList>
            <consortium name="US DOE Joint Genome Institute (JGI-PGF)"/>
            <person name="Walter F."/>
            <person name="Albersmeier A."/>
            <person name="Kalinowski J."/>
            <person name="Ruckert C."/>
        </authorList>
    </citation>
    <scope>NUCLEOTIDE SEQUENCE</scope>
    <source>
        <strain evidence="2">CGMCC 1.15758</strain>
    </source>
</reference>
<organism evidence="2 3">
    <name type="scientific">Cysteiniphilum litorale</name>
    <dbReference type="NCBI Taxonomy" id="2056700"/>
    <lineage>
        <taxon>Bacteria</taxon>
        <taxon>Pseudomonadati</taxon>
        <taxon>Pseudomonadota</taxon>
        <taxon>Gammaproteobacteria</taxon>
        <taxon>Thiotrichales</taxon>
        <taxon>Fastidiosibacteraceae</taxon>
        <taxon>Cysteiniphilum</taxon>
    </lineage>
</organism>
<proteinExistence type="predicted"/>
<gene>
    <name evidence="2" type="ORF">GCM10010995_06930</name>
</gene>
<dbReference type="AlphaFoldDB" id="A0A8J2Z2Z1"/>
<evidence type="ECO:0000256" key="1">
    <source>
        <dbReference type="SAM" id="Phobius"/>
    </source>
</evidence>
<dbReference type="EMBL" id="BMJS01000005">
    <property type="protein sequence ID" value="GGF92363.1"/>
    <property type="molecule type" value="Genomic_DNA"/>
</dbReference>
<evidence type="ECO:0000313" key="3">
    <source>
        <dbReference type="Proteomes" id="UP000636949"/>
    </source>
</evidence>
<name>A0A8J2Z2Z1_9GAMM</name>
<evidence type="ECO:0000313" key="2">
    <source>
        <dbReference type="EMBL" id="GGF92363.1"/>
    </source>
</evidence>
<keyword evidence="3" id="KW-1185">Reference proteome</keyword>
<reference evidence="2" key="2">
    <citation type="submission" date="2020-09" db="EMBL/GenBank/DDBJ databases">
        <authorList>
            <person name="Sun Q."/>
            <person name="Zhou Y."/>
        </authorList>
    </citation>
    <scope>NUCLEOTIDE SEQUENCE</scope>
    <source>
        <strain evidence="2">CGMCC 1.15758</strain>
    </source>
</reference>
<dbReference type="Proteomes" id="UP000636949">
    <property type="component" value="Unassembled WGS sequence"/>
</dbReference>
<keyword evidence="1" id="KW-1133">Transmembrane helix</keyword>